<dbReference type="Gene3D" id="2.60.120.10">
    <property type="entry name" value="Jelly Rolls"/>
    <property type="match status" value="1"/>
</dbReference>
<sequence>MSSRPKATPHVHISEPHVRVTEWRFAPGGETGWHRHEADYVVVPLADGELLLEEPGGGSRTAQLRRHAPYARRAGVEHNVVNANPYDFAFIEIEHLKP</sequence>
<name>A0A366FJE2_9HYPH</name>
<accession>A0A366FJE2</accession>
<dbReference type="AlphaFoldDB" id="A0A366FJE2"/>
<dbReference type="Proteomes" id="UP000253529">
    <property type="component" value="Unassembled WGS sequence"/>
</dbReference>
<dbReference type="OrthoDB" id="9800684at2"/>
<reference evidence="1 2" key="1">
    <citation type="submission" date="2018-06" db="EMBL/GenBank/DDBJ databases">
        <title>Genomic Encyclopedia of Type Strains, Phase IV (KMG-IV): sequencing the most valuable type-strain genomes for metagenomic binning, comparative biology and taxonomic classification.</title>
        <authorList>
            <person name="Goeker M."/>
        </authorList>
    </citation>
    <scope>NUCLEOTIDE SEQUENCE [LARGE SCALE GENOMIC DNA]</scope>
    <source>
        <strain evidence="1 2">DSM 24875</strain>
    </source>
</reference>
<proteinExistence type="predicted"/>
<dbReference type="SUPFAM" id="SSF51182">
    <property type="entry name" value="RmlC-like cupins"/>
    <property type="match status" value="1"/>
</dbReference>
<protein>
    <recommendedName>
        <fullName evidence="3">Cupin domain</fullName>
    </recommendedName>
</protein>
<dbReference type="InterPro" id="IPR014710">
    <property type="entry name" value="RmlC-like_jellyroll"/>
</dbReference>
<keyword evidence="2" id="KW-1185">Reference proteome</keyword>
<organism evidence="1 2">
    <name type="scientific">Roseiarcus fermentans</name>
    <dbReference type="NCBI Taxonomy" id="1473586"/>
    <lineage>
        <taxon>Bacteria</taxon>
        <taxon>Pseudomonadati</taxon>
        <taxon>Pseudomonadota</taxon>
        <taxon>Alphaproteobacteria</taxon>
        <taxon>Hyphomicrobiales</taxon>
        <taxon>Roseiarcaceae</taxon>
        <taxon>Roseiarcus</taxon>
    </lineage>
</organism>
<evidence type="ECO:0000313" key="2">
    <source>
        <dbReference type="Proteomes" id="UP000253529"/>
    </source>
</evidence>
<dbReference type="RefSeq" id="WP_113889391.1">
    <property type="nucleotide sequence ID" value="NZ_QNRK01000011.1"/>
</dbReference>
<dbReference type="InterPro" id="IPR011051">
    <property type="entry name" value="RmlC_Cupin_sf"/>
</dbReference>
<gene>
    <name evidence="1" type="ORF">DFR50_111107</name>
</gene>
<evidence type="ECO:0008006" key="3">
    <source>
        <dbReference type="Google" id="ProtNLM"/>
    </source>
</evidence>
<evidence type="ECO:0000313" key="1">
    <source>
        <dbReference type="EMBL" id="RBP13845.1"/>
    </source>
</evidence>
<comment type="caution">
    <text evidence="1">The sequence shown here is derived from an EMBL/GenBank/DDBJ whole genome shotgun (WGS) entry which is preliminary data.</text>
</comment>
<dbReference type="EMBL" id="QNRK01000011">
    <property type="protein sequence ID" value="RBP13845.1"/>
    <property type="molecule type" value="Genomic_DNA"/>
</dbReference>